<dbReference type="SUPFAM" id="SSF53448">
    <property type="entry name" value="Nucleotide-diphospho-sugar transferases"/>
    <property type="match status" value="1"/>
</dbReference>
<name>A0AAJ1JIL2_PROST</name>
<evidence type="ECO:0000313" key="3">
    <source>
        <dbReference type="Proteomes" id="UP001163056"/>
    </source>
</evidence>
<organism evidence="2 3">
    <name type="scientific">Providencia stuartii</name>
    <dbReference type="NCBI Taxonomy" id="588"/>
    <lineage>
        <taxon>Bacteria</taxon>
        <taxon>Pseudomonadati</taxon>
        <taxon>Pseudomonadota</taxon>
        <taxon>Gammaproteobacteria</taxon>
        <taxon>Enterobacterales</taxon>
        <taxon>Morganellaceae</taxon>
        <taxon>Providencia</taxon>
    </lineage>
</organism>
<gene>
    <name evidence="2" type="ORF">PZS58_21510</name>
</gene>
<dbReference type="AlphaFoldDB" id="A0AAJ1JIL2"/>
<keyword evidence="2" id="KW-0808">Transferase</keyword>
<keyword evidence="2" id="KW-0328">Glycosyltransferase</keyword>
<reference evidence="2 3" key="1">
    <citation type="submission" date="2023-03" db="EMBL/GenBank/DDBJ databases">
        <title>WGS of NDM-producing Providencia thailandensis from Ukrainian patients.</title>
        <authorList>
            <person name="Zabicka D."/>
            <person name="Izdebski R."/>
            <person name="Urbanowicz P."/>
            <person name="Biedrzycka M."/>
            <person name="Guzek A."/>
            <person name="Gniadkowski M."/>
        </authorList>
    </citation>
    <scope>NUCLEOTIDE SEQUENCE [LARGE SCALE GENOMIC DNA]</scope>
    <source>
        <strain evidence="2 3">8015-22</strain>
    </source>
</reference>
<feature type="domain" description="Glycosyltransferase 2-like" evidence="1">
    <location>
        <begin position="28"/>
        <end position="142"/>
    </location>
</feature>
<dbReference type="EMBL" id="JAREJI010000041">
    <property type="protein sequence ID" value="MDE8772054.1"/>
    <property type="molecule type" value="Genomic_DNA"/>
</dbReference>
<dbReference type="Pfam" id="PF00535">
    <property type="entry name" value="Glycos_transf_2"/>
    <property type="match status" value="1"/>
</dbReference>
<dbReference type="GO" id="GO:0016758">
    <property type="term" value="F:hexosyltransferase activity"/>
    <property type="evidence" value="ECO:0007669"/>
    <property type="project" value="UniProtKB-ARBA"/>
</dbReference>
<evidence type="ECO:0000313" key="2">
    <source>
        <dbReference type="EMBL" id="MDE8772054.1"/>
    </source>
</evidence>
<sequence>MNINPLKAPENETSIMEHWIYTDKVYISCICITYNQENYIKNAIDGMLAQITDYRFEIIIHDDKSTDSTREIILEYKKKYPTLIKLILQDENQYQKGKKITPLATSQACGEYISLCEGDDYWIDQFKLQKQINELILNPRINLVITQSLSLDHNRIINRFCDLGKTKKHISFSNCVLGPSIDFYPTATFFFRKKIMLLLPNWFYTTAPVGDYYIQLFSSYNQGCIYLPDITSVYRRNSIGSWSSLQSIDKSIQDCNARILCNKLLIEQLKLTCSEVSALRKKESMYYKDNMILFIKKKKYLDSISNIIKGFINTPFYFSSLIFTLIKGKIKLWGCPR</sequence>
<dbReference type="PANTHER" id="PTHR22916:SF3">
    <property type="entry name" value="UDP-GLCNAC:BETAGAL BETA-1,3-N-ACETYLGLUCOSAMINYLTRANSFERASE-LIKE PROTEIN 1"/>
    <property type="match status" value="1"/>
</dbReference>
<dbReference type="InterPro" id="IPR001173">
    <property type="entry name" value="Glyco_trans_2-like"/>
</dbReference>
<dbReference type="Proteomes" id="UP001163056">
    <property type="component" value="Unassembled WGS sequence"/>
</dbReference>
<dbReference type="EC" id="2.4.-.-" evidence="2"/>
<dbReference type="PANTHER" id="PTHR22916">
    <property type="entry name" value="GLYCOSYLTRANSFERASE"/>
    <property type="match status" value="1"/>
</dbReference>
<proteinExistence type="predicted"/>
<dbReference type="Gene3D" id="3.90.550.10">
    <property type="entry name" value="Spore Coat Polysaccharide Biosynthesis Protein SpsA, Chain A"/>
    <property type="match status" value="1"/>
</dbReference>
<protein>
    <submittedName>
        <fullName evidence="2">Glycosyltransferase</fullName>
        <ecNumber evidence="2">2.4.-.-</ecNumber>
    </submittedName>
</protein>
<dbReference type="RefSeq" id="WP_275205527.1">
    <property type="nucleotide sequence ID" value="NZ_JAREJG010000041.1"/>
</dbReference>
<evidence type="ECO:0000259" key="1">
    <source>
        <dbReference type="Pfam" id="PF00535"/>
    </source>
</evidence>
<comment type="caution">
    <text evidence="2">The sequence shown here is derived from an EMBL/GenBank/DDBJ whole genome shotgun (WGS) entry which is preliminary data.</text>
</comment>
<accession>A0AAJ1JIL2</accession>
<dbReference type="InterPro" id="IPR029044">
    <property type="entry name" value="Nucleotide-diphossugar_trans"/>
</dbReference>